<keyword evidence="2" id="KW-0238">DNA-binding</keyword>
<dbReference type="InterPro" id="IPR018060">
    <property type="entry name" value="HTH_AraC"/>
</dbReference>
<gene>
    <name evidence="6" type="ORF">N1F79_00295</name>
</gene>
<feature type="transmembrane region" description="Helical" evidence="4">
    <location>
        <begin position="38"/>
        <end position="59"/>
    </location>
</feature>
<dbReference type="Pfam" id="PF12833">
    <property type="entry name" value="HTH_18"/>
    <property type="match status" value="1"/>
</dbReference>
<dbReference type="Gene3D" id="1.10.10.60">
    <property type="entry name" value="Homeodomain-like"/>
    <property type="match status" value="2"/>
</dbReference>
<dbReference type="PANTHER" id="PTHR43280:SF29">
    <property type="entry name" value="ARAC-FAMILY TRANSCRIPTIONAL REGULATOR"/>
    <property type="match status" value="1"/>
</dbReference>
<evidence type="ECO:0000256" key="2">
    <source>
        <dbReference type="ARBA" id="ARBA00023125"/>
    </source>
</evidence>
<feature type="transmembrane region" description="Helical" evidence="4">
    <location>
        <begin position="214"/>
        <end position="232"/>
    </location>
</feature>
<keyword evidence="1" id="KW-0805">Transcription regulation</keyword>
<keyword evidence="4" id="KW-0472">Membrane</keyword>
<evidence type="ECO:0000256" key="4">
    <source>
        <dbReference type="SAM" id="Phobius"/>
    </source>
</evidence>
<sequence length="366" mass="42535">MHFEISPIQLVTVCSVINGFVFAFLLFEKNENRRANRFLSLTIFSMCLTFTPFILDISIWNTYQWLSWLPFSLSYWIGPAFYFYIKTLTEGSDAFRKKDLWHFSPLILNYFHSIYHAFTHYSNPWPLIHDIAELLESVAILSVMIYLIFSFRLVKSYQGSLLNNISYTELIDLRWVNQFILITAGSFILILIFVIAGMVVGGKFAPLEWTEPRAFILLIYSGVLYWLSISGFKQTQTCQVFNIKEEPNEQDNDKLSEVIQKLSSIIESNKLYRNPELSLSDLGESADISKRVISNAINKELGKNFFQFINEYRVEEMKERLKDPNNDHLKILSLAFDAGFNSKASFNRVFKSYTGQTPKNFKSENS</sequence>
<feature type="transmembrane region" description="Helical" evidence="4">
    <location>
        <begin position="6"/>
        <end position="26"/>
    </location>
</feature>
<protein>
    <submittedName>
        <fullName evidence="6">AraC family transcriptional regulator</fullName>
    </submittedName>
</protein>
<dbReference type="SUPFAM" id="SSF46689">
    <property type="entry name" value="Homeodomain-like"/>
    <property type="match status" value="1"/>
</dbReference>
<feature type="transmembrane region" description="Helical" evidence="4">
    <location>
        <begin position="175"/>
        <end position="202"/>
    </location>
</feature>
<evidence type="ECO:0000256" key="1">
    <source>
        <dbReference type="ARBA" id="ARBA00023015"/>
    </source>
</evidence>
<keyword evidence="4" id="KW-0812">Transmembrane</keyword>
<keyword evidence="3" id="KW-0804">Transcription</keyword>
<evidence type="ECO:0000313" key="7">
    <source>
        <dbReference type="Proteomes" id="UP001337305"/>
    </source>
</evidence>
<evidence type="ECO:0000256" key="3">
    <source>
        <dbReference type="ARBA" id="ARBA00023163"/>
    </source>
</evidence>
<dbReference type="RefSeq" id="WP_303308565.1">
    <property type="nucleotide sequence ID" value="NZ_JAODOP010000001.1"/>
</dbReference>
<dbReference type="EMBL" id="JAODOP010000001">
    <property type="protein sequence ID" value="MEF3831555.1"/>
    <property type="molecule type" value="Genomic_DNA"/>
</dbReference>
<dbReference type="PROSITE" id="PS01124">
    <property type="entry name" value="HTH_ARAC_FAMILY_2"/>
    <property type="match status" value="1"/>
</dbReference>
<feature type="transmembrane region" description="Helical" evidence="4">
    <location>
        <begin position="65"/>
        <end position="85"/>
    </location>
</feature>
<comment type="caution">
    <text evidence="6">The sequence shown here is derived from an EMBL/GenBank/DDBJ whole genome shotgun (WGS) entry which is preliminary data.</text>
</comment>
<dbReference type="SMART" id="SM00342">
    <property type="entry name" value="HTH_ARAC"/>
    <property type="match status" value="1"/>
</dbReference>
<reference evidence="6 7" key="1">
    <citation type="submission" date="2022-09" db="EMBL/GenBank/DDBJ databases">
        <title>Genome sequencing of Flavivirga sp. MEBiC05379.</title>
        <authorList>
            <person name="Oh H.-M."/>
            <person name="Kwon K.K."/>
            <person name="Park M.J."/>
            <person name="Yang S.-H."/>
        </authorList>
    </citation>
    <scope>NUCLEOTIDE SEQUENCE [LARGE SCALE GENOMIC DNA]</scope>
    <source>
        <strain evidence="6 7">MEBiC05379</strain>
    </source>
</reference>
<keyword evidence="7" id="KW-1185">Reference proteome</keyword>
<keyword evidence="4" id="KW-1133">Transmembrane helix</keyword>
<name>A0ABU7XNZ8_9FLAO</name>
<accession>A0ABU7XNZ8</accession>
<feature type="transmembrane region" description="Helical" evidence="4">
    <location>
        <begin position="106"/>
        <end position="122"/>
    </location>
</feature>
<organism evidence="6 7">
    <name type="scientific">Flavivirga spongiicola</name>
    <dbReference type="NCBI Taxonomy" id="421621"/>
    <lineage>
        <taxon>Bacteria</taxon>
        <taxon>Pseudomonadati</taxon>
        <taxon>Bacteroidota</taxon>
        <taxon>Flavobacteriia</taxon>
        <taxon>Flavobacteriales</taxon>
        <taxon>Flavobacteriaceae</taxon>
        <taxon>Flavivirga</taxon>
    </lineage>
</organism>
<dbReference type="Proteomes" id="UP001337305">
    <property type="component" value="Unassembled WGS sequence"/>
</dbReference>
<evidence type="ECO:0000259" key="5">
    <source>
        <dbReference type="PROSITE" id="PS01124"/>
    </source>
</evidence>
<feature type="transmembrane region" description="Helical" evidence="4">
    <location>
        <begin position="134"/>
        <end position="154"/>
    </location>
</feature>
<dbReference type="InterPro" id="IPR009057">
    <property type="entry name" value="Homeodomain-like_sf"/>
</dbReference>
<evidence type="ECO:0000313" key="6">
    <source>
        <dbReference type="EMBL" id="MEF3831555.1"/>
    </source>
</evidence>
<feature type="domain" description="HTH araC/xylS-type" evidence="5">
    <location>
        <begin position="260"/>
        <end position="364"/>
    </location>
</feature>
<dbReference type="PANTHER" id="PTHR43280">
    <property type="entry name" value="ARAC-FAMILY TRANSCRIPTIONAL REGULATOR"/>
    <property type="match status" value="1"/>
</dbReference>
<proteinExistence type="predicted"/>